<accession>A0A0F9I4K0</accession>
<comment type="caution">
    <text evidence="1">The sequence shown here is derived from an EMBL/GenBank/DDBJ whole genome shotgun (WGS) entry which is preliminary data.</text>
</comment>
<evidence type="ECO:0000313" key="1">
    <source>
        <dbReference type="EMBL" id="KKM22492.1"/>
    </source>
</evidence>
<gene>
    <name evidence="1" type="ORF">LCGC14_1624790</name>
</gene>
<name>A0A0F9I4K0_9ZZZZ</name>
<dbReference type="AlphaFoldDB" id="A0A0F9I4K0"/>
<sequence length="125" mass="14609">MVAKKVIKRKPRKNKTKSLKIQDLSLSDLYALYTFVSNDGNNRGFGVATPDARKVVREKQREIEKELYLRAYGYNPFEKYKVIFEGMKPEDVDLDRVVIAKGEIEEPKDEEPQRFIVVKNNVKEE</sequence>
<dbReference type="EMBL" id="LAZR01013322">
    <property type="protein sequence ID" value="KKM22492.1"/>
    <property type="molecule type" value="Genomic_DNA"/>
</dbReference>
<reference evidence="1" key="1">
    <citation type="journal article" date="2015" name="Nature">
        <title>Complex archaea that bridge the gap between prokaryotes and eukaryotes.</title>
        <authorList>
            <person name="Spang A."/>
            <person name="Saw J.H."/>
            <person name="Jorgensen S.L."/>
            <person name="Zaremba-Niedzwiedzka K."/>
            <person name="Martijn J."/>
            <person name="Lind A.E."/>
            <person name="van Eijk R."/>
            <person name="Schleper C."/>
            <person name="Guy L."/>
            <person name="Ettema T.J."/>
        </authorList>
    </citation>
    <scope>NUCLEOTIDE SEQUENCE</scope>
</reference>
<organism evidence="1">
    <name type="scientific">marine sediment metagenome</name>
    <dbReference type="NCBI Taxonomy" id="412755"/>
    <lineage>
        <taxon>unclassified sequences</taxon>
        <taxon>metagenomes</taxon>
        <taxon>ecological metagenomes</taxon>
    </lineage>
</organism>
<protein>
    <submittedName>
        <fullName evidence="1">Uncharacterized protein</fullName>
    </submittedName>
</protein>
<proteinExistence type="predicted"/>